<dbReference type="Proteomes" id="UP000542125">
    <property type="component" value="Unassembled WGS sequence"/>
</dbReference>
<dbReference type="Pfam" id="PF09849">
    <property type="entry name" value="DUF2076"/>
    <property type="match status" value="1"/>
</dbReference>
<feature type="compositionally biased region" description="Low complexity" evidence="1">
    <location>
        <begin position="241"/>
        <end position="250"/>
    </location>
</feature>
<evidence type="ECO:0000256" key="1">
    <source>
        <dbReference type="SAM" id="MobiDB-lite"/>
    </source>
</evidence>
<dbReference type="EMBL" id="JACBYR010000001">
    <property type="protein sequence ID" value="NYE83893.1"/>
    <property type="molecule type" value="Genomic_DNA"/>
</dbReference>
<gene>
    <name evidence="2" type="ORF">FHW18_003164</name>
</gene>
<evidence type="ECO:0000313" key="3">
    <source>
        <dbReference type="Proteomes" id="UP000542125"/>
    </source>
</evidence>
<accession>A0A7Y9LP20</accession>
<proteinExistence type="predicted"/>
<dbReference type="InterPro" id="IPR018648">
    <property type="entry name" value="DUF2076"/>
</dbReference>
<keyword evidence="3" id="KW-1185">Reference proteome</keyword>
<reference evidence="2 3" key="1">
    <citation type="submission" date="2020-07" db="EMBL/GenBank/DDBJ databases">
        <title>Genomic Encyclopedia of Type Strains, Phase IV (KMG-V): Genome sequencing to study the core and pangenomes of soil and plant-associated prokaryotes.</title>
        <authorList>
            <person name="Whitman W."/>
        </authorList>
    </citation>
    <scope>NUCLEOTIDE SEQUENCE [LARGE SCALE GENOMIC DNA]</scope>
    <source>
        <strain evidence="2 3">SAS40</strain>
    </source>
</reference>
<comment type="caution">
    <text evidence="2">The sequence shown here is derived from an EMBL/GenBank/DDBJ whole genome shotgun (WGS) entry which is preliminary data.</text>
</comment>
<name>A0A7Y9LP20_9BURK</name>
<evidence type="ECO:0000313" key="2">
    <source>
        <dbReference type="EMBL" id="NYE83893.1"/>
    </source>
</evidence>
<feature type="region of interest" description="Disordered" evidence="1">
    <location>
        <begin position="68"/>
        <end position="150"/>
    </location>
</feature>
<feature type="compositionally biased region" description="Polar residues" evidence="1">
    <location>
        <begin position="118"/>
        <end position="128"/>
    </location>
</feature>
<feature type="compositionally biased region" description="Polar residues" evidence="1">
    <location>
        <begin position="201"/>
        <end position="215"/>
    </location>
</feature>
<evidence type="ECO:0008006" key="4">
    <source>
        <dbReference type="Google" id="ProtNLM"/>
    </source>
</evidence>
<feature type="region of interest" description="Disordered" evidence="1">
    <location>
        <begin position="195"/>
        <end position="258"/>
    </location>
</feature>
<sequence>MDIEDRKAIQGLFARMEEVGRNGTARDPEAEAYIQARIDAMPGAAYYLAQTVLMQEQALKAAEARMGSGGFSPAQGAANAAPAQASGRLEESGGYFGRTPPPGTTTSAAGASAFNDGRSPSQTLTPSGQPLGAAPPAGSNMAPAQAAAPAGRGGGFLAGAAQTAMGVAGGMMLGNLLGGLFGGHGANANAAEHAKPDALADSNQGNDAASGNDATANDGNDTWDWGGGNKEQVAADDTSNDDFGSGFFDDGGSDYDEV</sequence>
<organism evidence="2 3">
    <name type="scientific">Pigmentiphaga litoralis</name>
    <dbReference type="NCBI Taxonomy" id="516702"/>
    <lineage>
        <taxon>Bacteria</taxon>
        <taxon>Pseudomonadati</taxon>
        <taxon>Pseudomonadota</taxon>
        <taxon>Betaproteobacteria</taxon>
        <taxon>Burkholderiales</taxon>
        <taxon>Alcaligenaceae</taxon>
        <taxon>Pigmentiphaga</taxon>
    </lineage>
</organism>
<dbReference type="AlphaFoldDB" id="A0A7Y9LP20"/>
<feature type="compositionally biased region" description="Low complexity" evidence="1">
    <location>
        <begin position="136"/>
        <end position="150"/>
    </location>
</feature>
<feature type="compositionally biased region" description="Low complexity" evidence="1">
    <location>
        <begin position="104"/>
        <end position="113"/>
    </location>
</feature>
<protein>
    <recommendedName>
        <fullName evidence="4">DUF2076 domain-containing protein</fullName>
    </recommendedName>
</protein>
<feature type="compositionally biased region" description="Low complexity" evidence="1">
    <location>
        <begin position="72"/>
        <end position="87"/>
    </location>
</feature>
<dbReference type="RefSeq" id="WP_179587650.1">
    <property type="nucleotide sequence ID" value="NZ_JACBYR010000001.1"/>
</dbReference>